<keyword evidence="5" id="KW-0411">Iron-sulfur</keyword>
<reference evidence="8 9" key="1">
    <citation type="submission" date="2020-08" db="EMBL/GenBank/DDBJ databases">
        <authorList>
            <person name="Liu C."/>
            <person name="Sun Q."/>
        </authorList>
    </citation>
    <scope>NUCLEOTIDE SEQUENCE [LARGE SCALE GENOMIC DNA]</scope>
    <source>
        <strain evidence="8 9">N22</strain>
    </source>
</reference>
<dbReference type="SUPFAM" id="SSF53706">
    <property type="entry name" value="Formate dehydrogenase/DMSO reductase, domains 1-3"/>
    <property type="match status" value="1"/>
</dbReference>
<feature type="compositionally biased region" description="Low complexity" evidence="6">
    <location>
        <begin position="783"/>
        <end position="794"/>
    </location>
</feature>
<dbReference type="Pfam" id="PF00384">
    <property type="entry name" value="Molybdopterin"/>
    <property type="match status" value="1"/>
</dbReference>
<dbReference type="Pfam" id="PF01568">
    <property type="entry name" value="Molydop_binding"/>
    <property type="match status" value="1"/>
</dbReference>
<evidence type="ECO:0000256" key="3">
    <source>
        <dbReference type="ARBA" id="ARBA00023002"/>
    </source>
</evidence>
<feature type="region of interest" description="Disordered" evidence="6">
    <location>
        <begin position="780"/>
        <end position="802"/>
    </location>
</feature>
<keyword evidence="2" id="KW-0479">Metal-binding</keyword>
<dbReference type="EMBL" id="JACMSE010000002">
    <property type="protein sequence ID" value="MBC2888526.1"/>
    <property type="molecule type" value="Genomic_DNA"/>
</dbReference>
<dbReference type="SMART" id="SM00926">
    <property type="entry name" value="Molybdop_Fe4S4"/>
    <property type="match status" value="1"/>
</dbReference>
<dbReference type="InterPro" id="IPR006656">
    <property type="entry name" value="Mopterin_OxRdtase"/>
</dbReference>
<dbReference type="RefSeq" id="WP_185904496.1">
    <property type="nucleotide sequence ID" value="NZ_JACMSE010000002.1"/>
</dbReference>
<protein>
    <submittedName>
        <fullName evidence="8">Formate dehydrogenase subunit alpha</fullName>
    </submittedName>
</protein>
<keyword evidence="9" id="KW-1185">Reference proteome</keyword>
<dbReference type="InterPro" id="IPR041924">
    <property type="entry name" value="Formate_Dh-H_N"/>
</dbReference>
<evidence type="ECO:0000256" key="1">
    <source>
        <dbReference type="ARBA" id="ARBA00022485"/>
    </source>
</evidence>
<organism evidence="8 9">
    <name type="scientific">Gordonibacter massiliensis</name>
    <name type="common">ex Traore et al. 2017</name>
    <dbReference type="NCBI Taxonomy" id="1841863"/>
    <lineage>
        <taxon>Bacteria</taxon>
        <taxon>Bacillati</taxon>
        <taxon>Actinomycetota</taxon>
        <taxon>Coriobacteriia</taxon>
        <taxon>Eggerthellales</taxon>
        <taxon>Eggerthellaceae</taxon>
        <taxon>Gordonibacter</taxon>
    </lineage>
</organism>
<feature type="domain" description="4Fe-4S Mo/W bis-MGD-type" evidence="7">
    <location>
        <begin position="1"/>
        <end position="56"/>
    </location>
</feature>
<name>A0A842JCD6_9ACTN</name>
<dbReference type="SUPFAM" id="SSF50692">
    <property type="entry name" value="ADC-like"/>
    <property type="match status" value="1"/>
</dbReference>
<comment type="caution">
    <text evidence="8">The sequence shown here is derived from an EMBL/GenBank/DDBJ whole genome shotgun (WGS) entry which is preliminary data.</text>
</comment>
<keyword evidence="3" id="KW-0560">Oxidoreductase</keyword>
<accession>A0A842JCD6</accession>
<evidence type="ECO:0000313" key="8">
    <source>
        <dbReference type="EMBL" id="MBC2888526.1"/>
    </source>
</evidence>
<dbReference type="InterPro" id="IPR050123">
    <property type="entry name" value="Prok_molybdopt-oxidoreductase"/>
</dbReference>
<dbReference type="InterPro" id="IPR006963">
    <property type="entry name" value="Mopterin_OxRdtase_4Fe-4S_dom"/>
</dbReference>
<dbReference type="GO" id="GO:0015942">
    <property type="term" value="P:formate metabolic process"/>
    <property type="evidence" value="ECO:0007669"/>
    <property type="project" value="InterPro"/>
</dbReference>
<dbReference type="AlphaFoldDB" id="A0A842JCD6"/>
<gene>
    <name evidence="8" type="primary">fdhF</name>
    <name evidence="8" type="ORF">H7313_04065</name>
</gene>
<dbReference type="CDD" id="cd02753">
    <property type="entry name" value="MopB_Formate-Dh-H"/>
    <property type="match status" value="1"/>
</dbReference>
<dbReference type="GO" id="GO:0022904">
    <property type="term" value="P:respiratory electron transport chain"/>
    <property type="evidence" value="ECO:0007669"/>
    <property type="project" value="TreeGrafter"/>
</dbReference>
<proteinExistence type="predicted"/>
<evidence type="ECO:0000256" key="4">
    <source>
        <dbReference type="ARBA" id="ARBA00023004"/>
    </source>
</evidence>
<dbReference type="InterPro" id="IPR006655">
    <property type="entry name" value="Mopterin_OxRdtase_prok_CS"/>
</dbReference>
<dbReference type="GO" id="GO:0003954">
    <property type="term" value="F:NADH dehydrogenase activity"/>
    <property type="evidence" value="ECO:0007669"/>
    <property type="project" value="TreeGrafter"/>
</dbReference>
<evidence type="ECO:0000256" key="2">
    <source>
        <dbReference type="ARBA" id="ARBA00022723"/>
    </source>
</evidence>
<dbReference type="Gene3D" id="2.20.25.90">
    <property type="entry name" value="ADC-like domains"/>
    <property type="match status" value="1"/>
</dbReference>
<dbReference type="GO" id="GO:0051539">
    <property type="term" value="F:4 iron, 4 sulfur cluster binding"/>
    <property type="evidence" value="ECO:0007669"/>
    <property type="project" value="UniProtKB-KW"/>
</dbReference>
<evidence type="ECO:0000256" key="6">
    <source>
        <dbReference type="SAM" id="MobiDB-lite"/>
    </source>
</evidence>
<dbReference type="InterPro" id="IPR006478">
    <property type="entry name" value="Formate_DH_asu"/>
</dbReference>
<dbReference type="PROSITE" id="PS51669">
    <property type="entry name" value="4FE4S_MOW_BIS_MGD"/>
    <property type="match status" value="1"/>
</dbReference>
<dbReference type="GO" id="GO:0008863">
    <property type="term" value="F:formate dehydrogenase (NAD+) activity"/>
    <property type="evidence" value="ECO:0007669"/>
    <property type="project" value="InterPro"/>
</dbReference>
<dbReference type="Gene3D" id="3.40.50.740">
    <property type="match status" value="1"/>
</dbReference>
<evidence type="ECO:0000313" key="9">
    <source>
        <dbReference type="Proteomes" id="UP000587396"/>
    </source>
</evidence>
<evidence type="ECO:0000256" key="5">
    <source>
        <dbReference type="ARBA" id="ARBA00023014"/>
    </source>
</evidence>
<dbReference type="Pfam" id="PF04879">
    <property type="entry name" value="Molybdop_Fe4S4"/>
    <property type="match status" value="1"/>
</dbReference>
<keyword evidence="1" id="KW-0004">4Fe-4S</keyword>
<dbReference type="GO" id="GO:0016020">
    <property type="term" value="C:membrane"/>
    <property type="evidence" value="ECO:0007669"/>
    <property type="project" value="TreeGrafter"/>
</dbReference>
<dbReference type="InterPro" id="IPR006657">
    <property type="entry name" value="MoPterin_dinucl-bd_dom"/>
</dbReference>
<dbReference type="GO" id="GO:0043546">
    <property type="term" value="F:molybdopterin cofactor binding"/>
    <property type="evidence" value="ECO:0007669"/>
    <property type="project" value="InterPro"/>
</dbReference>
<keyword evidence="4" id="KW-0408">Iron</keyword>
<dbReference type="PROSITE" id="PS00490">
    <property type="entry name" value="MOLYBDOPTERIN_PROK_2"/>
    <property type="match status" value="1"/>
</dbReference>
<dbReference type="GO" id="GO:0046872">
    <property type="term" value="F:metal ion binding"/>
    <property type="evidence" value="ECO:0007669"/>
    <property type="project" value="UniProtKB-KW"/>
</dbReference>
<dbReference type="PANTHER" id="PTHR43105:SF14">
    <property type="entry name" value="FORMATE DEHYDROGENASE H"/>
    <property type="match status" value="1"/>
</dbReference>
<evidence type="ECO:0000259" key="7">
    <source>
        <dbReference type="PROSITE" id="PS51669"/>
    </source>
</evidence>
<sequence length="824" mass="88970">MEKHMAVCPYCGAGCKMNLVVENGLVIEAEGLDGVTNEGELCLKGLYGYDFINDTRILTPRIYHPMIRRQKGEPLERVSWDEALDFTAARLRAIIEESGPEAVMLTGSSRGAGNEANYVMQKFTRACLGTNNIDNCARTCHAASVIGLMECVGSGAMSVSIPVLERTDCILLIGYNPAASHPIVARRIVKAKERGADLIVCDPRVIESARIADLYLPLENGSNLALVNALAYTIIDEDLADWDFIDNCTEGFDAWWEVVQEYAPEDVADVTGLAPELIRHAARRYAKAPSAVVGWGMGVTQHAQGVQTVRAIAALALITGHIGRPNSGLAPVRGQNNVQGSCDMGMWPSLYPGYQRVDDPAVRAKFAAAWGVPEERLSLEEGWKLTDLPHGVAEGNIRAFYNFGEDPLQTEPDTAQMRKTLEGLDLLISQDIFMTQTTALADVVLPATSWGEHDAVYTASDRSFQLTTAALPPKGECRHDWEIFADLSTRMGYPMRYESTREIWDEVRSLCPQFAGATYEKMAGLGYAQWPIYAEAGDDPDNHGTPELYAGGAFTTPDGKGHLQAAHWRPPTEEPDERYPLVLCTVREVGHYSCRSMTGNCKALAALADEPGYVSMSPADAEARGIEEEELVQVTSRRGKIVARAAIDERINDGAVYMTYQWWVGKCNELTLHAVDGESGTPEDKYSACQVEAIADQRGAEERLAEAYAELKSRLAAEADRQNPPENTEPTADAVNLSLATPSEVDAAGAVPAASRNKGGAADSPSVILSEGGAAAVVEGSRAATANNSSDPANPASPPTAFAPHEAEVAGRALYADGEEETLV</sequence>
<dbReference type="Gene3D" id="2.40.40.20">
    <property type="match status" value="1"/>
</dbReference>
<dbReference type="PANTHER" id="PTHR43105">
    <property type="entry name" value="RESPIRATORY NITRATE REDUCTASE"/>
    <property type="match status" value="1"/>
</dbReference>
<dbReference type="Proteomes" id="UP000587396">
    <property type="component" value="Unassembled WGS sequence"/>
</dbReference>
<dbReference type="Gene3D" id="3.40.228.10">
    <property type="entry name" value="Dimethylsulfoxide Reductase, domain 2"/>
    <property type="match status" value="1"/>
</dbReference>
<dbReference type="InterPro" id="IPR009010">
    <property type="entry name" value="Asp_de-COase-like_dom_sf"/>
</dbReference>
<dbReference type="NCBIfam" id="TIGR01591">
    <property type="entry name" value="Fdh-alpha"/>
    <property type="match status" value="1"/>
</dbReference>